<dbReference type="AlphaFoldDB" id="A0A939MNP3"/>
<dbReference type="PROSITE" id="PS50977">
    <property type="entry name" value="HTH_TETR_2"/>
    <property type="match status" value="1"/>
</dbReference>
<dbReference type="InterPro" id="IPR001647">
    <property type="entry name" value="HTH_TetR"/>
</dbReference>
<dbReference type="GO" id="GO:0000976">
    <property type="term" value="F:transcription cis-regulatory region binding"/>
    <property type="evidence" value="ECO:0007669"/>
    <property type="project" value="TreeGrafter"/>
</dbReference>
<name>A0A939MNP3_9MICO</name>
<dbReference type="PANTHER" id="PTHR30055:SF151">
    <property type="entry name" value="TRANSCRIPTIONAL REGULATORY PROTEIN"/>
    <property type="match status" value="1"/>
</dbReference>
<dbReference type="PANTHER" id="PTHR30055">
    <property type="entry name" value="HTH-TYPE TRANSCRIPTIONAL REGULATOR RUTR"/>
    <property type="match status" value="1"/>
</dbReference>
<evidence type="ECO:0000256" key="2">
    <source>
        <dbReference type="ARBA" id="ARBA00023125"/>
    </source>
</evidence>
<accession>A0A939MNP3</accession>
<protein>
    <submittedName>
        <fullName evidence="6">TetR/AcrR family transcriptional regulator C-terminal domain-containing protein</fullName>
    </submittedName>
</protein>
<dbReference type="Gene3D" id="1.10.357.10">
    <property type="entry name" value="Tetracycline Repressor, domain 2"/>
    <property type="match status" value="1"/>
</dbReference>
<dbReference type="GO" id="GO:0045892">
    <property type="term" value="P:negative regulation of DNA-templated transcription"/>
    <property type="evidence" value="ECO:0007669"/>
    <property type="project" value="InterPro"/>
</dbReference>
<comment type="caution">
    <text evidence="6">The sequence shown here is derived from an EMBL/GenBank/DDBJ whole genome shotgun (WGS) entry which is preliminary data.</text>
</comment>
<reference evidence="6" key="1">
    <citation type="submission" date="2021-03" db="EMBL/GenBank/DDBJ databases">
        <title>Leucobacter chromiisoli sp. nov., isolated from chromium-containing soil of chemical plant.</title>
        <authorList>
            <person name="Xu Z."/>
        </authorList>
    </citation>
    <scope>NUCLEOTIDE SEQUENCE</scope>
    <source>
        <strain evidence="6">S27</strain>
    </source>
</reference>
<dbReference type="Pfam" id="PF02909">
    <property type="entry name" value="TetR_C_1"/>
    <property type="match status" value="1"/>
</dbReference>
<keyword evidence="1" id="KW-0805">Transcription regulation</keyword>
<proteinExistence type="predicted"/>
<gene>
    <name evidence="6" type="ORF">J4H92_07480</name>
</gene>
<dbReference type="SUPFAM" id="SSF48498">
    <property type="entry name" value="Tetracyclin repressor-like, C-terminal domain"/>
    <property type="match status" value="1"/>
</dbReference>
<feature type="domain" description="HTH tetR-type" evidence="5">
    <location>
        <begin position="11"/>
        <end position="71"/>
    </location>
</feature>
<dbReference type="GO" id="GO:0003700">
    <property type="term" value="F:DNA-binding transcription factor activity"/>
    <property type="evidence" value="ECO:0007669"/>
    <property type="project" value="TreeGrafter"/>
</dbReference>
<evidence type="ECO:0000256" key="4">
    <source>
        <dbReference type="PROSITE-ProRule" id="PRU00335"/>
    </source>
</evidence>
<keyword evidence="3" id="KW-0804">Transcription</keyword>
<evidence type="ECO:0000259" key="5">
    <source>
        <dbReference type="PROSITE" id="PS50977"/>
    </source>
</evidence>
<dbReference type="RefSeq" id="WP_208097545.1">
    <property type="nucleotide sequence ID" value="NZ_JAGDYM010000007.1"/>
</dbReference>
<dbReference type="Proteomes" id="UP000664382">
    <property type="component" value="Unassembled WGS sequence"/>
</dbReference>
<feature type="DNA-binding region" description="H-T-H motif" evidence="4">
    <location>
        <begin position="34"/>
        <end position="53"/>
    </location>
</feature>
<keyword evidence="2 4" id="KW-0238">DNA-binding</keyword>
<dbReference type="InterPro" id="IPR009057">
    <property type="entry name" value="Homeodomain-like_sf"/>
</dbReference>
<dbReference type="InterPro" id="IPR004111">
    <property type="entry name" value="Repressor_TetR_C"/>
</dbReference>
<dbReference type="InterPro" id="IPR050109">
    <property type="entry name" value="HTH-type_TetR-like_transc_reg"/>
</dbReference>
<evidence type="ECO:0000256" key="3">
    <source>
        <dbReference type="ARBA" id="ARBA00023163"/>
    </source>
</evidence>
<organism evidence="6 7">
    <name type="scientific">Leucobacter weissii</name>
    <dbReference type="NCBI Taxonomy" id="1983706"/>
    <lineage>
        <taxon>Bacteria</taxon>
        <taxon>Bacillati</taxon>
        <taxon>Actinomycetota</taxon>
        <taxon>Actinomycetes</taxon>
        <taxon>Micrococcales</taxon>
        <taxon>Microbacteriaceae</taxon>
        <taxon>Leucobacter</taxon>
    </lineage>
</organism>
<dbReference type="Gene3D" id="1.10.10.60">
    <property type="entry name" value="Homeodomain-like"/>
    <property type="match status" value="1"/>
</dbReference>
<sequence>MPEPGSPQRRRLDRDRVLAEALALADADGLDAVSMRALAARLEVVPMALYKHVADKEDLIGGMVDAVIAGYARPAATGTWRERVRERALIARAAHLAHPWLREAIQSRRRRSAAVLGHMDAVAGEFIAGGFSVDLTHHVMHALGNRVWGFSPEAFDGGDDVGQPDGDPAALLRMMSERFPHVTAIALDASARNPSGSCDEQFEFEFTLDLLLDAFERLRAAGWESSG</sequence>
<evidence type="ECO:0000256" key="1">
    <source>
        <dbReference type="ARBA" id="ARBA00023015"/>
    </source>
</evidence>
<dbReference type="SUPFAM" id="SSF46689">
    <property type="entry name" value="Homeodomain-like"/>
    <property type="match status" value="1"/>
</dbReference>
<keyword evidence="7" id="KW-1185">Reference proteome</keyword>
<dbReference type="InterPro" id="IPR036271">
    <property type="entry name" value="Tet_transcr_reg_TetR-rel_C_sf"/>
</dbReference>
<evidence type="ECO:0000313" key="7">
    <source>
        <dbReference type="Proteomes" id="UP000664382"/>
    </source>
</evidence>
<dbReference type="Pfam" id="PF00440">
    <property type="entry name" value="TetR_N"/>
    <property type="match status" value="1"/>
</dbReference>
<evidence type="ECO:0000313" key="6">
    <source>
        <dbReference type="EMBL" id="MBO1901791.1"/>
    </source>
</evidence>
<dbReference type="EMBL" id="JAGDYM010000007">
    <property type="protein sequence ID" value="MBO1901791.1"/>
    <property type="molecule type" value="Genomic_DNA"/>
</dbReference>